<dbReference type="PANTHER" id="PTHR12419">
    <property type="entry name" value="OTU DOMAIN CONTAINING PROTEIN"/>
    <property type="match status" value="1"/>
</dbReference>
<dbReference type="InterPro" id="IPR003323">
    <property type="entry name" value="OTU_dom"/>
</dbReference>
<keyword evidence="3" id="KW-1185">Reference proteome</keyword>
<comment type="caution">
    <text evidence="2">The sequence shown here is derived from an EMBL/GenBank/DDBJ whole genome shotgun (WGS) entry which is preliminary data.</text>
</comment>
<sequence length="262" mass="30339">MTESKLWTEESIDKLEQKLDLKNLLQEIKTDLGKTRENNPVQSFTSLSHENYTEASICLHPKQLKLKLKKLYKENDCGTEEAEKRLKENCRNLNLTFRNETPRDGNCFFDAVSSQLRDLGLRERSAEEIRENVIDYLMENKTFQGVDGDVNIEHFIDDSTFEDWASNMRRNGVFADHVVVLGMAKNVRNKYAYSTRENGRLVECCKMQSLNHRHSPLGICTTALKKMELDTPPSNYEVTSVDIYMTLKDRTITREMKIEGKG</sequence>
<dbReference type="InterPro" id="IPR038765">
    <property type="entry name" value="Papain-like_cys_pep_sf"/>
</dbReference>
<reference evidence="2" key="1">
    <citation type="submission" date="2021-03" db="EMBL/GenBank/DDBJ databases">
        <authorList>
            <person name="Bekaert M."/>
        </authorList>
    </citation>
    <scope>NUCLEOTIDE SEQUENCE</scope>
</reference>
<feature type="domain" description="OTU" evidence="1">
    <location>
        <begin position="103"/>
        <end position="185"/>
    </location>
</feature>
<dbReference type="EMBL" id="CAJPWZ010002901">
    <property type="protein sequence ID" value="CAG2247370.1"/>
    <property type="molecule type" value="Genomic_DNA"/>
</dbReference>
<dbReference type="Proteomes" id="UP000683360">
    <property type="component" value="Unassembled WGS sequence"/>
</dbReference>
<dbReference type="InterPro" id="IPR050704">
    <property type="entry name" value="Peptidase_C85-like"/>
</dbReference>
<dbReference type="Pfam" id="PF02338">
    <property type="entry name" value="OTU"/>
    <property type="match status" value="1"/>
</dbReference>
<dbReference type="GO" id="GO:0004843">
    <property type="term" value="F:cysteine-type deubiquitinase activity"/>
    <property type="evidence" value="ECO:0007669"/>
    <property type="project" value="TreeGrafter"/>
</dbReference>
<evidence type="ECO:0000313" key="3">
    <source>
        <dbReference type="Proteomes" id="UP000683360"/>
    </source>
</evidence>
<gene>
    <name evidence="2" type="ORF">MEDL_59279</name>
</gene>
<accession>A0A8S3V1C5</accession>
<organism evidence="2 3">
    <name type="scientific">Mytilus edulis</name>
    <name type="common">Blue mussel</name>
    <dbReference type="NCBI Taxonomy" id="6550"/>
    <lineage>
        <taxon>Eukaryota</taxon>
        <taxon>Metazoa</taxon>
        <taxon>Spiralia</taxon>
        <taxon>Lophotrochozoa</taxon>
        <taxon>Mollusca</taxon>
        <taxon>Bivalvia</taxon>
        <taxon>Autobranchia</taxon>
        <taxon>Pteriomorphia</taxon>
        <taxon>Mytilida</taxon>
        <taxon>Mytiloidea</taxon>
        <taxon>Mytilidae</taxon>
        <taxon>Mytilinae</taxon>
        <taxon>Mytilus</taxon>
    </lineage>
</organism>
<evidence type="ECO:0000259" key="1">
    <source>
        <dbReference type="Pfam" id="PF02338"/>
    </source>
</evidence>
<dbReference type="OrthoDB" id="6157373at2759"/>
<dbReference type="SUPFAM" id="SSF54001">
    <property type="entry name" value="Cysteine proteinases"/>
    <property type="match status" value="1"/>
</dbReference>
<dbReference type="CDD" id="cd22758">
    <property type="entry name" value="OTU_232R-like"/>
    <property type="match status" value="1"/>
</dbReference>
<name>A0A8S3V1C5_MYTED</name>
<dbReference type="GO" id="GO:0016579">
    <property type="term" value="P:protein deubiquitination"/>
    <property type="evidence" value="ECO:0007669"/>
    <property type="project" value="TreeGrafter"/>
</dbReference>
<proteinExistence type="predicted"/>
<dbReference type="AlphaFoldDB" id="A0A8S3V1C5"/>
<protein>
    <recommendedName>
        <fullName evidence="1">OTU domain-containing protein</fullName>
    </recommendedName>
</protein>
<dbReference type="Gene3D" id="3.90.70.80">
    <property type="match status" value="1"/>
</dbReference>
<evidence type="ECO:0000313" key="2">
    <source>
        <dbReference type="EMBL" id="CAG2247370.1"/>
    </source>
</evidence>